<accession>A0ABY5ALA5</accession>
<keyword evidence="4" id="KW-1185">Reference proteome</keyword>
<name>A0ABY5ALA5_9CYAN</name>
<protein>
    <submittedName>
        <fullName evidence="3">CRISPR-associated RAMP protein Csx10</fullName>
    </submittedName>
</protein>
<keyword evidence="1" id="KW-0051">Antiviral defense</keyword>
<reference evidence="3" key="1">
    <citation type="submission" date="2022-06" db="EMBL/GenBank/DDBJ databases">
        <title>Genome sequence of Phormidium yuhuli AB48 isolated from an industrial photobioreactor environment.</title>
        <authorList>
            <person name="Qiu Y."/>
            <person name="Noonan A.J.C."/>
            <person name="Dofher K."/>
            <person name="Koch M."/>
            <person name="Kieft B."/>
            <person name="Lin X."/>
            <person name="Ziels R.M."/>
            <person name="Hallam S.J."/>
        </authorList>
    </citation>
    <scope>NUCLEOTIDE SEQUENCE</scope>
    <source>
        <strain evidence="3">AB48</strain>
    </source>
</reference>
<dbReference type="EMBL" id="CP098611">
    <property type="protein sequence ID" value="USR89605.1"/>
    <property type="molecule type" value="Genomic_DNA"/>
</dbReference>
<dbReference type="InterPro" id="IPR013490">
    <property type="entry name" value="CRISPR-assoc_RAMP_Csx10"/>
</dbReference>
<evidence type="ECO:0000313" key="3">
    <source>
        <dbReference type="EMBL" id="USR89605.1"/>
    </source>
</evidence>
<dbReference type="Proteomes" id="UP001056708">
    <property type="component" value="Chromosome"/>
</dbReference>
<dbReference type="RefSeq" id="WP_252660430.1">
    <property type="nucleotide sequence ID" value="NZ_CP098611.1"/>
</dbReference>
<evidence type="ECO:0000256" key="1">
    <source>
        <dbReference type="ARBA" id="ARBA00023118"/>
    </source>
</evidence>
<dbReference type="NCBIfam" id="TIGR02674">
    <property type="entry name" value="cas_cyan_RAMP_2"/>
    <property type="match status" value="1"/>
</dbReference>
<feature type="domain" description="CRISPR type III-associated protein" evidence="2">
    <location>
        <begin position="27"/>
        <end position="239"/>
    </location>
</feature>
<dbReference type="Pfam" id="PF03787">
    <property type="entry name" value="RAMPs"/>
    <property type="match status" value="1"/>
</dbReference>
<proteinExistence type="predicted"/>
<evidence type="ECO:0000313" key="4">
    <source>
        <dbReference type="Proteomes" id="UP001056708"/>
    </source>
</evidence>
<organism evidence="3 4">
    <name type="scientific">Phormidium yuhuli AB48</name>
    <dbReference type="NCBI Taxonomy" id="2940671"/>
    <lineage>
        <taxon>Bacteria</taxon>
        <taxon>Bacillati</taxon>
        <taxon>Cyanobacteriota</taxon>
        <taxon>Cyanophyceae</taxon>
        <taxon>Oscillatoriophycideae</taxon>
        <taxon>Oscillatoriales</taxon>
        <taxon>Oscillatoriaceae</taxon>
        <taxon>Phormidium</taxon>
        <taxon>Phormidium yuhuli</taxon>
    </lineage>
</organism>
<gene>
    <name evidence="3" type="primary">csx10</name>
    <name evidence="3" type="ORF">NEA10_12005</name>
</gene>
<sequence length="403" mass="44855">MKQIQLTITAKSALAIGRKKPGSVSEAADFIAGSVIRGAIASHLLRSHPNPQQPEPGDDFSRLFVEEKAAIFHNAYLTLTPDSAVDLLPVTAVSAKAKPGFKPKGYGVFDTLIDRFCAEACGQLYDPNCPEAAKEGEGRVEPFSGFYVKTSQGYQTVSVPKRLLTRVGINRRRATAEEEILYSLEVLDDYRENGEPVVYRGGILLEDDSLADALSQFINQNCQRFRLGGSASRGLGRVEMQAKAVPWTSNLNQRLKQFNQLLQQRWQLWNSLYPGQSLPQRHYFTLNLQSDAILRQNWRRTTVITAEDLKQVTGVADDSLTLHNAYSSFDTVSGWNSAWGLMKDVELTTTKGGLYLFGTNRLETWSPALSQLEYKGVGDRTLEGFGQVKVCHPFHHVVRENAL</sequence>
<evidence type="ECO:0000259" key="2">
    <source>
        <dbReference type="Pfam" id="PF03787"/>
    </source>
</evidence>
<dbReference type="InterPro" id="IPR005537">
    <property type="entry name" value="RAMP_III_fam"/>
</dbReference>